<evidence type="ECO:0000256" key="1">
    <source>
        <dbReference type="ARBA" id="ARBA00006484"/>
    </source>
</evidence>
<evidence type="ECO:0008006" key="5">
    <source>
        <dbReference type="Google" id="ProtNLM"/>
    </source>
</evidence>
<comment type="caution">
    <text evidence="3">The sequence shown here is derived from an EMBL/GenBank/DDBJ whole genome shotgun (WGS) entry which is preliminary data.</text>
</comment>
<dbReference type="InterPro" id="IPR036291">
    <property type="entry name" value="NAD(P)-bd_dom_sf"/>
</dbReference>
<dbReference type="Gene3D" id="3.40.50.720">
    <property type="entry name" value="NAD(P)-binding Rossmann-like Domain"/>
    <property type="match status" value="1"/>
</dbReference>
<dbReference type="GO" id="GO:0016491">
    <property type="term" value="F:oxidoreductase activity"/>
    <property type="evidence" value="ECO:0007669"/>
    <property type="project" value="UniProtKB-KW"/>
</dbReference>
<evidence type="ECO:0000256" key="2">
    <source>
        <dbReference type="ARBA" id="ARBA00023002"/>
    </source>
</evidence>
<accession>A0A8J3BDU7</accession>
<evidence type="ECO:0000313" key="4">
    <source>
        <dbReference type="Proteomes" id="UP000649739"/>
    </source>
</evidence>
<protein>
    <recommendedName>
        <fullName evidence="5">SDR family NAD(P)-dependent oxidoreductase</fullName>
    </recommendedName>
</protein>
<keyword evidence="2" id="KW-0560">Oxidoreductase</keyword>
<name>A0A8J3BDU7_9ACTN</name>
<dbReference type="Pfam" id="PF00106">
    <property type="entry name" value="adh_short"/>
    <property type="match status" value="1"/>
</dbReference>
<comment type="similarity">
    <text evidence="1">Belongs to the short-chain dehydrogenases/reductases (SDR) family.</text>
</comment>
<dbReference type="PRINTS" id="PR00081">
    <property type="entry name" value="GDHRDH"/>
</dbReference>
<dbReference type="PANTHER" id="PTHR43669:SF3">
    <property type="entry name" value="ALCOHOL DEHYDROGENASE, PUTATIVE (AFU_ORTHOLOGUE AFUA_3G03445)-RELATED"/>
    <property type="match status" value="1"/>
</dbReference>
<dbReference type="AlphaFoldDB" id="A0A8J3BDU7"/>
<keyword evidence="4" id="KW-1185">Reference proteome</keyword>
<dbReference type="InterPro" id="IPR002347">
    <property type="entry name" value="SDR_fam"/>
</dbReference>
<organism evidence="3 4">
    <name type="scientific">Pilimelia anulata</name>
    <dbReference type="NCBI Taxonomy" id="53371"/>
    <lineage>
        <taxon>Bacteria</taxon>
        <taxon>Bacillati</taxon>
        <taxon>Actinomycetota</taxon>
        <taxon>Actinomycetes</taxon>
        <taxon>Micromonosporales</taxon>
        <taxon>Micromonosporaceae</taxon>
        <taxon>Pilimelia</taxon>
    </lineage>
</organism>
<evidence type="ECO:0000313" key="3">
    <source>
        <dbReference type="EMBL" id="GGK03287.1"/>
    </source>
</evidence>
<dbReference type="Proteomes" id="UP000649739">
    <property type="component" value="Unassembled WGS sequence"/>
</dbReference>
<proteinExistence type="inferred from homology"/>
<reference evidence="3" key="2">
    <citation type="submission" date="2020-09" db="EMBL/GenBank/DDBJ databases">
        <authorList>
            <person name="Sun Q."/>
            <person name="Ohkuma M."/>
        </authorList>
    </citation>
    <scope>NUCLEOTIDE SEQUENCE</scope>
    <source>
        <strain evidence="3">JCM 3090</strain>
    </source>
</reference>
<dbReference type="PANTHER" id="PTHR43669">
    <property type="entry name" value="5-KETO-D-GLUCONATE 5-REDUCTASE"/>
    <property type="match status" value="1"/>
</dbReference>
<gene>
    <name evidence="3" type="ORF">GCM10010123_36510</name>
</gene>
<reference evidence="3" key="1">
    <citation type="journal article" date="2014" name="Int. J. Syst. Evol. Microbiol.">
        <title>Complete genome sequence of Corynebacterium casei LMG S-19264T (=DSM 44701T), isolated from a smear-ripened cheese.</title>
        <authorList>
            <consortium name="US DOE Joint Genome Institute (JGI-PGF)"/>
            <person name="Walter F."/>
            <person name="Albersmeier A."/>
            <person name="Kalinowski J."/>
            <person name="Ruckert C."/>
        </authorList>
    </citation>
    <scope>NUCLEOTIDE SEQUENCE</scope>
    <source>
        <strain evidence="3">JCM 3090</strain>
    </source>
</reference>
<sequence length="122" mass="11962">MDLELTGKRALVTGGSRGIGLAIARALAAEGADVAIAARDRARLDAAAAALAGRGGRVVAVPVETGDDASVRAAVAAVTERLGGIDILVNNAAAPGGLSQGVPPSRVTDAQLVDDVNVKVTG</sequence>
<dbReference type="SUPFAM" id="SSF51735">
    <property type="entry name" value="NAD(P)-binding Rossmann-fold domains"/>
    <property type="match status" value="1"/>
</dbReference>
<dbReference type="EMBL" id="BMQB01000008">
    <property type="protein sequence ID" value="GGK03287.1"/>
    <property type="molecule type" value="Genomic_DNA"/>
</dbReference>